<dbReference type="InterPro" id="IPR038991">
    <property type="entry name" value="CAAP1"/>
</dbReference>
<feature type="region of interest" description="Disordered" evidence="1">
    <location>
        <begin position="128"/>
        <end position="172"/>
    </location>
</feature>
<dbReference type="EMBL" id="JBEHCU010009541">
    <property type="protein sequence ID" value="KAL1379700.1"/>
    <property type="molecule type" value="Genomic_DNA"/>
</dbReference>
<feature type="compositionally biased region" description="Acidic residues" evidence="1">
    <location>
        <begin position="263"/>
        <end position="272"/>
    </location>
</feature>
<feature type="region of interest" description="Disordered" evidence="1">
    <location>
        <begin position="192"/>
        <end position="567"/>
    </location>
</feature>
<comment type="caution">
    <text evidence="2">The sequence shown here is derived from an EMBL/GenBank/DDBJ whole genome shotgun (WGS) entry which is preliminary data.</text>
</comment>
<gene>
    <name evidence="2" type="ORF">pipiens_014710</name>
</gene>
<feature type="region of interest" description="Disordered" evidence="1">
    <location>
        <begin position="639"/>
        <end position="690"/>
    </location>
</feature>
<feature type="compositionally biased region" description="Basic residues" evidence="1">
    <location>
        <begin position="246"/>
        <end position="257"/>
    </location>
</feature>
<dbReference type="AlphaFoldDB" id="A0ABD1CTF1"/>
<feature type="compositionally biased region" description="Basic residues" evidence="1">
    <location>
        <begin position="551"/>
        <end position="560"/>
    </location>
</feature>
<reference evidence="2 3" key="1">
    <citation type="submission" date="2024-05" db="EMBL/GenBank/DDBJ databases">
        <title>Culex pipiens pipiens assembly and annotation.</title>
        <authorList>
            <person name="Alout H."/>
            <person name="Durand T."/>
        </authorList>
    </citation>
    <scope>NUCLEOTIDE SEQUENCE [LARGE SCALE GENOMIC DNA]</scope>
    <source>
        <strain evidence="2">HA-2024</strain>
        <tissue evidence="2">Whole body</tissue>
    </source>
</reference>
<feature type="compositionally biased region" description="Low complexity" evidence="1">
    <location>
        <begin position="317"/>
        <end position="327"/>
    </location>
</feature>
<evidence type="ECO:0000313" key="3">
    <source>
        <dbReference type="Proteomes" id="UP001562425"/>
    </source>
</evidence>
<accession>A0ABD1CTF1</accession>
<feature type="compositionally biased region" description="Basic residues" evidence="1">
    <location>
        <begin position="137"/>
        <end position="146"/>
    </location>
</feature>
<feature type="compositionally biased region" description="Acidic residues" evidence="1">
    <location>
        <begin position="374"/>
        <end position="384"/>
    </location>
</feature>
<dbReference type="PANTHER" id="PTHR14740:SF3">
    <property type="entry name" value="CASPASE ACTIVITY AND APOPTOSIS INHIBITOR 1"/>
    <property type="match status" value="1"/>
</dbReference>
<dbReference type="Proteomes" id="UP001562425">
    <property type="component" value="Unassembled WGS sequence"/>
</dbReference>
<dbReference type="PANTHER" id="PTHR14740">
    <property type="entry name" value="CASPASE ACTIVITY AND APOPTOSIS INHIBITOR 1"/>
    <property type="match status" value="1"/>
</dbReference>
<feature type="compositionally biased region" description="Polar residues" evidence="1">
    <location>
        <begin position="681"/>
        <end position="690"/>
    </location>
</feature>
<keyword evidence="3" id="KW-1185">Reference proteome</keyword>
<protein>
    <submittedName>
        <fullName evidence="2">Uncharacterized protein</fullName>
    </submittedName>
</protein>
<feature type="compositionally biased region" description="Basic and acidic residues" evidence="1">
    <location>
        <begin position="354"/>
        <end position="373"/>
    </location>
</feature>
<dbReference type="Pfam" id="PF15335">
    <property type="entry name" value="CAAP1"/>
    <property type="match status" value="1"/>
</dbReference>
<feature type="compositionally biased region" description="Basic and acidic residues" evidence="1">
    <location>
        <begin position="284"/>
        <end position="316"/>
    </location>
</feature>
<sequence length="720" mass="78945">MPTQKKKAKHQDAVKPAAAAAVPAAVQIKSEPLDIKPLGAFVDDRVELIRQAFMCLKPKEITCLAPDGLQSKSIEFIQEQCLDEVLGISTKRLLSIINSTQCPTDTDSSDDEEEQTVEHISLDEISSDSEVEVKPQVKSKKAAKKLKGADGKKTGTSTAAASKNGGDKKSEKEMTVLELLELQARARAIRSQLAQEPVTKIELDSDEEADKVAPTSKKPTSNSVAPAEAAKPSSKSSKTSSPAKNQPKRVRLKRNFRVRQVGDEDPPEEDGEQQAAEQPQKSASVRESRSKSKEKVAEVKPSEETKEESAKSRDSSPEVIPVIPSPETLCISSDSEEEKERKRKASIFVDNIEELDRLAKEKAKQLEAKKAQEENDDTEEGEISEGERSRKESIGSVKASEEKNNSPKKDAKLDNEEELDYDEVKELSDSEPDTSVPTIQPEPKAPSADEKVSDSSDSEAESSSGSSSEAEPEVVKQQPDKKKPADEIEDDDEDDDPDIVEIHDSDDETLLDQKLAEEEDEPEKSWGSRWLESNRVAKVMAASRLGNKVRDKLKKKKKKQKQDEEDAVAAAAAEVVRQAAEKEAEAKAAEEQQPVSTAEVGSVEHYNELMSKRTKAWCNNCKGSHNTDKCKSKETGAFEAMGSSQTRRIHPDKTAVLETEATSAEDKQTESGGSGYAGGRSQENTNNSSASEELWSIFTEFSVKLKKCKTRLDHVKVVGT</sequence>
<evidence type="ECO:0000256" key="1">
    <source>
        <dbReference type="SAM" id="MobiDB-lite"/>
    </source>
</evidence>
<feature type="compositionally biased region" description="Basic and acidic residues" evidence="1">
    <location>
        <begin position="580"/>
        <end position="590"/>
    </location>
</feature>
<feature type="compositionally biased region" description="Basic and acidic residues" evidence="1">
    <location>
        <begin position="385"/>
        <end position="414"/>
    </location>
</feature>
<feature type="region of interest" description="Disordered" evidence="1">
    <location>
        <begin position="580"/>
        <end position="601"/>
    </location>
</feature>
<organism evidence="2 3">
    <name type="scientific">Culex pipiens pipiens</name>
    <name type="common">Northern house mosquito</name>
    <dbReference type="NCBI Taxonomy" id="38569"/>
    <lineage>
        <taxon>Eukaryota</taxon>
        <taxon>Metazoa</taxon>
        <taxon>Ecdysozoa</taxon>
        <taxon>Arthropoda</taxon>
        <taxon>Hexapoda</taxon>
        <taxon>Insecta</taxon>
        <taxon>Pterygota</taxon>
        <taxon>Neoptera</taxon>
        <taxon>Endopterygota</taxon>
        <taxon>Diptera</taxon>
        <taxon>Nematocera</taxon>
        <taxon>Culicoidea</taxon>
        <taxon>Culicidae</taxon>
        <taxon>Culicinae</taxon>
        <taxon>Culicini</taxon>
        <taxon>Culex</taxon>
        <taxon>Culex</taxon>
    </lineage>
</organism>
<name>A0ABD1CTF1_CULPP</name>
<feature type="compositionally biased region" description="Low complexity" evidence="1">
    <location>
        <begin position="223"/>
        <end position="244"/>
    </location>
</feature>
<proteinExistence type="predicted"/>
<feature type="compositionally biased region" description="Acidic residues" evidence="1">
    <location>
        <begin position="487"/>
        <end position="510"/>
    </location>
</feature>
<evidence type="ECO:0000313" key="2">
    <source>
        <dbReference type="EMBL" id="KAL1379700.1"/>
    </source>
</evidence>